<keyword evidence="8 12" id="KW-1133">Transmembrane helix</keyword>
<evidence type="ECO:0000256" key="7">
    <source>
        <dbReference type="ARBA" id="ARBA00022777"/>
    </source>
</evidence>
<dbReference type="Gene3D" id="3.30.565.10">
    <property type="entry name" value="Histidine kinase-like ATPase, C-terminal domain"/>
    <property type="match status" value="1"/>
</dbReference>
<sequence>MSSNRRARTLRARLITEQVVLLAMVCLVIGVVTLVVLRAFLVAQLDRQLADAGVRASDYVGRDQGPHRGRPPIDAPGQGPGTLNVLVYDGRVLDAKLQRTTGSRDDIPAALLPTLAALPADGTVRERDLRGLGSYRLIASQAGPATVVTGLPMDSVDETLWAVGLVLGAVSLAGLTVAAVAGVVIVRRTLRPLDRMAATARRVAELPLDKGEVALPDRVEAADTDPRTEVGQVGSALNKMLGHVANALAARHASETRVRQFVADASHELRTPLAAISGYAELARRQGDEVPAPIAHALSRVESEAARMTTLVEDLLLLARLDSGRPLFAEPVDLSRLVVDAVSDAQVAGPAHHWRLDLPADPVVVTGDEARLHQVVANLLANGRTHTPPGTTVTIGLSRTEHQVVLTVADDGPGIPADLRGDVFERFVRGDGSRSRAAGGTGLGLAIVAAVLHAHGGSVSVDSEPGRTCLTVLLPAGPG</sequence>
<dbReference type="Gene3D" id="1.10.287.130">
    <property type="match status" value="1"/>
</dbReference>
<dbReference type="InterPro" id="IPR003660">
    <property type="entry name" value="HAMP_dom"/>
</dbReference>
<dbReference type="PANTHER" id="PTHR45436">
    <property type="entry name" value="SENSOR HISTIDINE KINASE YKOH"/>
    <property type="match status" value="1"/>
</dbReference>
<dbReference type="SMART" id="SM00388">
    <property type="entry name" value="HisKA"/>
    <property type="match status" value="1"/>
</dbReference>
<evidence type="ECO:0000256" key="11">
    <source>
        <dbReference type="SAM" id="MobiDB-lite"/>
    </source>
</evidence>
<feature type="domain" description="HAMP" evidence="14">
    <location>
        <begin position="187"/>
        <end position="249"/>
    </location>
</feature>
<dbReference type="PROSITE" id="PS50885">
    <property type="entry name" value="HAMP"/>
    <property type="match status" value="1"/>
</dbReference>
<dbReference type="InterPro" id="IPR003594">
    <property type="entry name" value="HATPase_dom"/>
</dbReference>
<dbReference type="CDD" id="cd00075">
    <property type="entry name" value="HATPase"/>
    <property type="match status" value="1"/>
</dbReference>
<protein>
    <recommendedName>
        <fullName evidence="3">histidine kinase</fullName>
        <ecNumber evidence="3">2.7.13.3</ecNumber>
    </recommendedName>
</protein>
<evidence type="ECO:0000313" key="16">
    <source>
        <dbReference type="Proteomes" id="UP000734823"/>
    </source>
</evidence>
<evidence type="ECO:0000256" key="8">
    <source>
        <dbReference type="ARBA" id="ARBA00022989"/>
    </source>
</evidence>
<feature type="transmembrane region" description="Helical" evidence="12">
    <location>
        <begin position="160"/>
        <end position="186"/>
    </location>
</feature>
<evidence type="ECO:0000256" key="3">
    <source>
        <dbReference type="ARBA" id="ARBA00012438"/>
    </source>
</evidence>
<gene>
    <name evidence="15" type="ORF">GPZ80_22140</name>
</gene>
<feature type="region of interest" description="Disordered" evidence="11">
    <location>
        <begin position="60"/>
        <end position="80"/>
    </location>
</feature>
<evidence type="ECO:0000256" key="6">
    <source>
        <dbReference type="ARBA" id="ARBA00022692"/>
    </source>
</evidence>
<dbReference type="Pfam" id="PF02518">
    <property type="entry name" value="HATPase_c"/>
    <property type="match status" value="1"/>
</dbReference>
<dbReference type="Gene3D" id="6.10.340.10">
    <property type="match status" value="1"/>
</dbReference>
<evidence type="ECO:0000256" key="2">
    <source>
        <dbReference type="ARBA" id="ARBA00004236"/>
    </source>
</evidence>
<dbReference type="CDD" id="cd00082">
    <property type="entry name" value="HisKA"/>
    <property type="match status" value="1"/>
</dbReference>
<dbReference type="EMBL" id="JABVED010000013">
    <property type="protein sequence ID" value="MBC6449864.1"/>
    <property type="molecule type" value="Genomic_DNA"/>
</dbReference>
<evidence type="ECO:0000313" key="15">
    <source>
        <dbReference type="EMBL" id="MBC6449864.1"/>
    </source>
</evidence>
<dbReference type="InterPro" id="IPR005467">
    <property type="entry name" value="His_kinase_dom"/>
</dbReference>
<comment type="catalytic activity">
    <reaction evidence="1">
        <text>ATP + protein L-histidine = ADP + protein N-phospho-L-histidine.</text>
        <dbReference type="EC" id="2.7.13.3"/>
    </reaction>
</comment>
<evidence type="ECO:0000256" key="10">
    <source>
        <dbReference type="ARBA" id="ARBA00023136"/>
    </source>
</evidence>
<keyword evidence="4" id="KW-0597">Phosphoprotein</keyword>
<keyword evidence="16" id="KW-1185">Reference proteome</keyword>
<dbReference type="SMART" id="SM00387">
    <property type="entry name" value="HATPase_c"/>
    <property type="match status" value="1"/>
</dbReference>
<dbReference type="InterPro" id="IPR004358">
    <property type="entry name" value="Sig_transdc_His_kin-like_C"/>
</dbReference>
<dbReference type="PROSITE" id="PS50109">
    <property type="entry name" value="HIS_KIN"/>
    <property type="match status" value="1"/>
</dbReference>
<dbReference type="EC" id="2.7.13.3" evidence="3"/>
<feature type="transmembrane region" description="Helical" evidence="12">
    <location>
        <begin position="20"/>
        <end position="41"/>
    </location>
</feature>
<evidence type="ECO:0000256" key="5">
    <source>
        <dbReference type="ARBA" id="ARBA00022679"/>
    </source>
</evidence>
<feature type="domain" description="Histidine kinase" evidence="13">
    <location>
        <begin position="264"/>
        <end position="478"/>
    </location>
</feature>
<dbReference type="Pfam" id="PF00512">
    <property type="entry name" value="HisKA"/>
    <property type="match status" value="1"/>
</dbReference>
<keyword evidence="10 12" id="KW-0472">Membrane</keyword>
<evidence type="ECO:0000256" key="12">
    <source>
        <dbReference type="SAM" id="Phobius"/>
    </source>
</evidence>
<dbReference type="InterPro" id="IPR036097">
    <property type="entry name" value="HisK_dim/P_sf"/>
</dbReference>
<reference evidence="15 16" key="1">
    <citation type="submission" date="2020-06" db="EMBL/GenBank/DDBJ databases">
        <title>Actinokineospora xiongansis sp. nov., isolated from soil of Baiyangdian.</title>
        <authorList>
            <person name="Zhang X."/>
        </authorList>
    </citation>
    <scope>NUCLEOTIDE SEQUENCE [LARGE SCALE GENOMIC DNA]</scope>
    <source>
        <strain evidence="15 16">HBU206404</strain>
    </source>
</reference>
<dbReference type="PRINTS" id="PR00344">
    <property type="entry name" value="BCTRLSENSOR"/>
</dbReference>
<dbReference type="SUPFAM" id="SSF55874">
    <property type="entry name" value="ATPase domain of HSP90 chaperone/DNA topoisomerase II/histidine kinase"/>
    <property type="match status" value="1"/>
</dbReference>
<evidence type="ECO:0000259" key="13">
    <source>
        <dbReference type="PROSITE" id="PS50109"/>
    </source>
</evidence>
<keyword evidence="7" id="KW-0418">Kinase</keyword>
<keyword evidence="6 12" id="KW-0812">Transmembrane</keyword>
<dbReference type="InterPro" id="IPR050428">
    <property type="entry name" value="TCS_sensor_his_kinase"/>
</dbReference>
<dbReference type="InterPro" id="IPR003661">
    <property type="entry name" value="HisK_dim/P_dom"/>
</dbReference>
<name>A0ABR7LAW5_9PSEU</name>
<dbReference type="RefSeq" id="WP_187222916.1">
    <property type="nucleotide sequence ID" value="NZ_JABVED010000013.1"/>
</dbReference>
<dbReference type="Pfam" id="PF00672">
    <property type="entry name" value="HAMP"/>
    <property type="match status" value="1"/>
</dbReference>
<keyword evidence="5" id="KW-0808">Transferase</keyword>
<dbReference type="SMART" id="SM00304">
    <property type="entry name" value="HAMP"/>
    <property type="match status" value="1"/>
</dbReference>
<dbReference type="CDD" id="cd06225">
    <property type="entry name" value="HAMP"/>
    <property type="match status" value="1"/>
</dbReference>
<evidence type="ECO:0000256" key="4">
    <source>
        <dbReference type="ARBA" id="ARBA00022553"/>
    </source>
</evidence>
<proteinExistence type="predicted"/>
<evidence type="ECO:0000256" key="9">
    <source>
        <dbReference type="ARBA" id="ARBA00023012"/>
    </source>
</evidence>
<evidence type="ECO:0000256" key="1">
    <source>
        <dbReference type="ARBA" id="ARBA00000085"/>
    </source>
</evidence>
<dbReference type="PANTHER" id="PTHR45436:SF5">
    <property type="entry name" value="SENSOR HISTIDINE KINASE TRCS"/>
    <property type="match status" value="1"/>
</dbReference>
<comment type="caution">
    <text evidence="15">The sequence shown here is derived from an EMBL/GenBank/DDBJ whole genome shotgun (WGS) entry which is preliminary data.</text>
</comment>
<accession>A0ABR7LAW5</accession>
<dbReference type="Proteomes" id="UP000734823">
    <property type="component" value="Unassembled WGS sequence"/>
</dbReference>
<dbReference type="SUPFAM" id="SSF47384">
    <property type="entry name" value="Homodimeric domain of signal transducing histidine kinase"/>
    <property type="match status" value="1"/>
</dbReference>
<comment type="subcellular location">
    <subcellularLocation>
        <location evidence="2">Cell membrane</location>
    </subcellularLocation>
</comment>
<organism evidence="15 16">
    <name type="scientific">Actinokineospora xionganensis</name>
    <dbReference type="NCBI Taxonomy" id="2684470"/>
    <lineage>
        <taxon>Bacteria</taxon>
        <taxon>Bacillati</taxon>
        <taxon>Actinomycetota</taxon>
        <taxon>Actinomycetes</taxon>
        <taxon>Pseudonocardiales</taxon>
        <taxon>Pseudonocardiaceae</taxon>
        <taxon>Actinokineospora</taxon>
    </lineage>
</organism>
<dbReference type="InterPro" id="IPR036890">
    <property type="entry name" value="HATPase_C_sf"/>
</dbReference>
<evidence type="ECO:0000259" key="14">
    <source>
        <dbReference type="PROSITE" id="PS50885"/>
    </source>
</evidence>
<keyword evidence="9" id="KW-0902">Two-component regulatory system</keyword>